<dbReference type="AlphaFoldDB" id="A0A918ZR07"/>
<dbReference type="Proteomes" id="UP000608024">
    <property type="component" value="Unassembled WGS sequence"/>
</dbReference>
<evidence type="ECO:0000313" key="1">
    <source>
        <dbReference type="EMBL" id="GHE66395.1"/>
    </source>
</evidence>
<sequence>MSERTTPGDIAEAGAGSGMTLRVYVVSPRGTITSDSGTRRVDSMGLALPTRDTYPPCGCPHCVARRARR</sequence>
<reference evidence="1" key="1">
    <citation type="journal article" date="2014" name="Int. J. Syst. Evol. Microbiol.">
        <title>Complete genome sequence of Corynebacterium casei LMG S-19264T (=DSM 44701T), isolated from a smear-ripened cheese.</title>
        <authorList>
            <consortium name="US DOE Joint Genome Institute (JGI-PGF)"/>
            <person name="Walter F."/>
            <person name="Albersmeier A."/>
            <person name="Kalinowski J."/>
            <person name="Ruckert C."/>
        </authorList>
    </citation>
    <scope>NUCLEOTIDE SEQUENCE</scope>
    <source>
        <strain evidence="1">JCM 4784</strain>
    </source>
</reference>
<dbReference type="EMBL" id="BNBT01000057">
    <property type="protein sequence ID" value="GHE66395.1"/>
    <property type="molecule type" value="Genomic_DNA"/>
</dbReference>
<protein>
    <submittedName>
        <fullName evidence="1">Uncharacterized protein</fullName>
    </submittedName>
</protein>
<name>A0A918ZR07_9ACTN</name>
<evidence type="ECO:0000313" key="2">
    <source>
        <dbReference type="Proteomes" id="UP000608024"/>
    </source>
</evidence>
<proteinExistence type="predicted"/>
<gene>
    <name evidence="1" type="ORF">GCM10018785_38980</name>
</gene>
<comment type="caution">
    <text evidence="1">The sequence shown here is derived from an EMBL/GenBank/DDBJ whole genome shotgun (WGS) entry which is preliminary data.</text>
</comment>
<reference evidence="1" key="2">
    <citation type="submission" date="2020-09" db="EMBL/GenBank/DDBJ databases">
        <authorList>
            <person name="Sun Q."/>
            <person name="Ohkuma M."/>
        </authorList>
    </citation>
    <scope>NUCLEOTIDE SEQUENCE</scope>
    <source>
        <strain evidence="1">JCM 4784</strain>
    </source>
</reference>
<organism evidence="1 2">
    <name type="scientific">Streptomyces longispororuber</name>
    <dbReference type="NCBI Taxonomy" id="68230"/>
    <lineage>
        <taxon>Bacteria</taxon>
        <taxon>Bacillati</taxon>
        <taxon>Actinomycetota</taxon>
        <taxon>Actinomycetes</taxon>
        <taxon>Kitasatosporales</taxon>
        <taxon>Streptomycetaceae</taxon>
        <taxon>Streptomyces</taxon>
    </lineage>
</organism>
<keyword evidence="2" id="KW-1185">Reference proteome</keyword>
<accession>A0A918ZR07</accession>